<name>A0A6P4Y3E0_BRABE</name>
<evidence type="ECO:0000256" key="1">
    <source>
        <dbReference type="ARBA" id="ARBA00004323"/>
    </source>
</evidence>
<keyword evidence="9" id="KW-0325">Glycoprotein</keyword>
<dbReference type="Pfam" id="PF06990">
    <property type="entry name" value="Gal-3-0_sulfotr"/>
    <property type="match status" value="1"/>
</dbReference>
<keyword evidence="7" id="KW-0333">Golgi apparatus</keyword>
<dbReference type="OrthoDB" id="514299at2759"/>
<sequence>MRASTAFHCLLSCAVLRAPSQRTVDTTQALYIWIFVLSCYNCYNDTGRSKIVGDVEKQPGGGRCKEKTGAAFVKVHKAGSTTVQCILKRFGYRRHLHFVLSSSKEWKLAWPYLMKKEDYLQPIPGQPFDLLVDHTVYNREIFRNLLPNDTAYLAIVREPYSHLQSAINYFDLRRKYGLPKDDPERFFLQNPAELERAYVLSSAMNITLCKPECTHRNISKTRNLMAYDLGIPKTLWEDEDDVRDYIAQLDRDFLLVLVLEYFDESLVLLKRYMCWQLTDILYRIHNSQEYTNEGTKLSPELREAHYNWSKADYMLYQHFNRTLWEKVANEGADFYSEVKQFQHLNRVTSQFCKEEGDVSNYKQKVLEASAWNDRIVLDSNFCRLLNMGTHDYGRALKERYFAAMT</sequence>
<accession>A0A6P4Y3E0</accession>
<evidence type="ECO:0000256" key="6">
    <source>
        <dbReference type="ARBA" id="ARBA00022989"/>
    </source>
</evidence>
<dbReference type="PANTHER" id="PTHR14647:SF87">
    <property type="entry name" value="PUTATIVE-RELATED"/>
    <property type="match status" value="1"/>
</dbReference>
<keyword evidence="8" id="KW-0472">Membrane</keyword>
<keyword evidence="6" id="KW-1133">Transmembrane helix</keyword>
<keyword evidence="3" id="KW-0808">Transferase</keyword>
<dbReference type="RefSeq" id="XP_019618948.1">
    <property type="nucleotide sequence ID" value="XM_019763389.1"/>
</dbReference>
<comment type="similarity">
    <text evidence="2">Belongs to the galactose-3-O-sulfotransferase family.</text>
</comment>
<keyword evidence="10" id="KW-0732">Signal</keyword>
<organism evidence="11 12">
    <name type="scientific">Branchiostoma belcheri</name>
    <name type="common">Amphioxus</name>
    <dbReference type="NCBI Taxonomy" id="7741"/>
    <lineage>
        <taxon>Eukaryota</taxon>
        <taxon>Metazoa</taxon>
        <taxon>Chordata</taxon>
        <taxon>Cephalochordata</taxon>
        <taxon>Leptocardii</taxon>
        <taxon>Amphioxiformes</taxon>
        <taxon>Branchiostomatidae</taxon>
        <taxon>Branchiostoma</taxon>
    </lineage>
</organism>
<feature type="signal peptide" evidence="10">
    <location>
        <begin position="1"/>
        <end position="20"/>
    </location>
</feature>
<dbReference type="GO" id="GO:0009247">
    <property type="term" value="P:glycolipid biosynthetic process"/>
    <property type="evidence" value="ECO:0007669"/>
    <property type="project" value="InterPro"/>
</dbReference>
<feature type="chain" id="PRO_5027537686" evidence="10">
    <location>
        <begin position="21"/>
        <end position="405"/>
    </location>
</feature>
<evidence type="ECO:0000256" key="4">
    <source>
        <dbReference type="ARBA" id="ARBA00022692"/>
    </source>
</evidence>
<keyword evidence="4" id="KW-0812">Transmembrane</keyword>
<keyword evidence="11" id="KW-1185">Reference proteome</keyword>
<evidence type="ECO:0000256" key="7">
    <source>
        <dbReference type="ARBA" id="ARBA00023034"/>
    </source>
</evidence>
<evidence type="ECO:0000256" key="3">
    <source>
        <dbReference type="ARBA" id="ARBA00022679"/>
    </source>
</evidence>
<dbReference type="GO" id="GO:0000139">
    <property type="term" value="C:Golgi membrane"/>
    <property type="evidence" value="ECO:0007669"/>
    <property type="project" value="UniProtKB-SubCell"/>
</dbReference>
<dbReference type="SUPFAM" id="SSF52540">
    <property type="entry name" value="P-loop containing nucleoside triphosphate hydrolases"/>
    <property type="match status" value="1"/>
</dbReference>
<dbReference type="AlphaFoldDB" id="A0A6P4Y3E0"/>
<dbReference type="PANTHER" id="PTHR14647">
    <property type="entry name" value="GALACTOSE-3-O-SULFOTRANSFERASE"/>
    <property type="match status" value="1"/>
</dbReference>
<evidence type="ECO:0000256" key="5">
    <source>
        <dbReference type="ARBA" id="ARBA00022968"/>
    </source>
</evidence>
<dbReference type="GeneID" id="109465902"/>
<evidence type="ECO:0000256" key="8">
    <source>
        <dbReference type="ARBA" id="ARBA00023136"/>
    </source>
</evidence>
<evidence type="ECO:0000313" key="12">
    <source>
        <dbReference type="RefSeq" id="XP_019618948.1"/>
    </source>
</evidence>
<dbReference type="Gene3D" id="3.40.50.300">
    <property type="entry name" value="P-loop containing nucleotide triphosphate hydrolases"/>
    <property type="match status" value="1"/>
</dbReference>
<dbReference type="GO" id="GO:0001733">
    <property type="term" value="F:galactosylceramide sulfotransferase activity"/>
    <property type="evidence" value="ECO:0007669"/>
    <property type="project" value="InterPro"/>
</dbReference>
<dbReference type="InterPro" id="IPR009729">
    <property type="entry name" value="Gal-3-0_sulfotransfrase"/>
</dbReference>
<proteinExistence type="inferred from homology"/>
<gene>
    <name evidence="12" type="primary">LOC109465902</name>
</gene>
<comment type="subcellular location">
    <subcellularLocation>
        <location evidence="1">Golgi apparatus membrane</location>
        <topology evidence="1">Single-pass type II membrane protein</topology>
    </subcellularLocation>
</comment>
<dbReference type="Proteomes" id="UP000515135">
    <property type="component" value="Unplaced"/>
</dbReference>
<evidence type="ECO:0000256" key="9">
    <source>
        <dbReference type="ARBA" id="ARBA00023180"/>
    </source>
</evidence>
<keyword evidence="5" id="KW-0735">Signal-anchor</keyword>
<dbReference type="KEGG" id="bbel:109465902"/>
<protein>
    <submittedName>
        <fullName evidence="12">Galactosylceramide sulfotransferase-like</fullName>
    </submittedName>
</protein>
<evidence type="ECO:0000256" key="2">
    <source>
        <dbReference type="ARBA" id="ARBA00008124"/>
    </source>
</evidence>
<evidence type="ECO:0000313" key="11">
    <source>
        <dbReference type="Proteomes" id="UP000515135"/>
    </source>
</evidence>
<evidence type="ECO:0000256" key="10">
    <source>
        <dbReference type="SAM" id="SignalP"/>
    </source>
</evidence>
<reference evidence="12" key="1">
    <citation type="submission" date="2025-08" db="UniProtKB">
        <authorList>
            <consortium name="RefSeq"/>
        </authorList>
    </citation>
    <scope>IDENTIFICATION</scope>
    <source>
        <tissue evidence="12">Gonad</tissue>
    </source>
</reference>
<dbReference type="InterPro" id="IPR027417">
    <property type="entry name" value="P-loop_NTPase"/>
</dbReference>